<gene>
    <name evidence="2" type="ORF">D5281_14460</name>
</gene>
<reference evidence="2" key="1">
    <citation type="submission" date="2018-09" db="EMBL/GenBank/DDBJ databases">
        <title>Murine metabolic-syndrome-specific gut microbial biobank.</title>
        <authorList>
            <person name="Liu C."/>
        </authorList>
    </citation>
    <scope>NUCLEOTIDE SEQUENCE</scope>
    <source>
        <strain evidence="2">D42-62</strain>
    </source>
</reference>
<proteinExistence type="predicted"/>
<keyword evidence="1" id="KW-0472">Membrane</keyword>
<keyword evidence="1" id="KW-1133">Transmembrane helix</keyword>
<protein>
    <submittedName>
        <fullName evidence="2">Uncharacterized protein</fullName>
    </submittedName>
</protein>
<organism evidence="2 3">
    <name type="scientific">Parablautia muri</name>
    <dbReference type="NCBI Taxonomy" id="2320879"/>
    <lineage>
        <taxon>Bacteria</taxon>
        <taxon>Bacillati</taxon>
        <taxon>Bacillota</taxon>
        <taxon>Clostridia</taxon>
        <taxon>Lachnospirales</taxon>
        <taxon>Lachnospiraceae</taxon>
        <taxon>Parablautia</taxon>
    </lineage>
</organism>
<dbReference type="Proteomes" id="UP001154420">
    <property type="component" value="Unassembled WGS sequence"/>
</dbReference>
<feature type="transmembrane region" description="Helical" evidence="1">
    <location>
        <begin position="49"/>
        <end position="68"/>
    </location>
</feature>
<keyword evidence="3" id="KW-1185">Reference proteome</keyword>
<feature type="transmembrane region" description="Helical" evidence="1">
    <location>
        <begin position="7"/>
        <end position="29"/>
    </location>
</feature>
<evidence type="ECO:0000313" key="2">
    <source>
        <dbReference type="EMBL" id="NBJ93764.1"/>
    </source>
</evidence>
<dbReference type="EMBL" id="QZDT01000024">
    <property type="protein sequence ID" value="NBJ93764.1"/>
    <property type="molecule type" value="Genomic_DNA"/>
</dbReference>
<keyword evidence="1" id="KW-0812">Transmembrane</keyword>
<evidence type="ECO:0000313" key="3">
    <source>
        <dbReference type="Proteomes" id="UP001154420"/>
    </source>
</evidence>
<name>A0A9X5BHG3_9FIRM</name>
<accession>A0A9X5BHG3</accession>
<dbReference type="AlphaFoldDB" id="A0A9X5BHG3"/>
<evidence type="ECO:0000256" key="1">
    <source>
        <dbReference type="SAM" id="Phobius"/>
    </source>
</evidence>
<sequence>MIRKAKIIRFICSILIVIFLLGFVFAVFWYQRGSFEMIPTEEQQEKTQIAAILFMIVNGVLCSICIAVRRACLLKSSDSGQMKFKD</sequence>
<comment type="caution">
    <text evidence="2">The sequence shown here is derived from an EMBL/GenBank/DDBJ whole genome shotgun (WGS) entry which is preliminary data.</text>
</comment>